<dbReference type="PANTHER" id="PTHR20905:SF1">
    <property type="entry name" value="AT07410P-RELATED"/>
    <property type="match status" value="1"/>
</dbReference>
<evidence type="ECO:0000256" key="3">
    <source>
        <dbReference type="ARBA" id="ARBA00037926"/>
    </source>
</evidence>
<evidence type="ECO:0000256" key="13">
    <source>
        <dbReference type="ARBA" id="ARBA00052491"/>
    </source>
</evidence>
<evidence type="ECO:0000256" key="9">
    <source>
        <dbReference type="ARBA" id="ARBA00051711"/>
    </source>
</evidence>
<evidence type="ECO:0000256" key="11">
    <source>
        <dbReference type="ARBA" id="ARBA00052178"/>
    </source>
</evidence>
<evidence type="ECO:0000313" key="16">
    <source>
        <dbReference type="Proteomes" id="UP000007801"/>
    </source>
</evidence>
<dbReference type="HOGENOM" id="CLU_085834_2_0_1"/>
<proteinExistence type="inferred from homology"/>
<comment type="catalytic activity">
    <reaction evidence="13">
        <text>serotonin + acetyl-CoA = N-acetylserotonin + CoA + H(+)</text>
        <dbReference type="Rhea" id="RHEA:25217"/>
        <dbReference type="ChEBI" id="CHEBI:15378"/>
        <dbReference type="ChEBI" id="CHEBI:17697"/>
        <dbReference type="ChEBI" id="CHEBI:57287"/>
        <dbReference type="ChEBI" id="CHEBI:57288"/>
        <dbReference type="ChEBI" id="CHEBI:350546"/>
        <dbReference type="EC" id="2.3.1.87"/>
    </reaction>
    <physiologicalReaction direction="left-to-right" evidence="13">
        <dbReference type="Rhea" id="RHEA:25218"/>
    </physiologicalReaction>
</comment>
<organism evidence="15 16">
    <name type="scientific">Drosophila ananassae</name>
    <name type="common">Fruit fly</name>
    <dbReference type="NCBI Taxonomy" id="7217"/>
    <lineage>
        <taxon>Eukaryota</taxon>
        <taxon>Metazoa</taxon>
        <taxon>Ecdysozoa</taxon>
        <taxon>Arthropoda</taxon>
        <taxon>Hexapoda</taxon>
        <taxon>Insecta</taxon>
        <taxon>Pterygota</taxon>
        <taxon>Neoptera</taxon>
        <taxon>Endopterygota</taxon>
        <taxon>Diptera</taxon>
        <taxon>Brachycera</taxon>
        <taxon>Muscomorpha</taxon>
        <taxon>Ephydroidea</taxon>
        <taxon>Drosophilidae</taxon>
        <taxon>Drosophila</taxon>
        <taxon>Sophophora</taxon>
    </lineage>
</organism>
<dbReference type="STRING" id="7217.B3M6J5"/>
<dbReference type="GO" id="GO:0004059">
    <property type="term" value="F:aralkylamine N-acetyltransferase activity"/>
    <property type="evidence" value="ECO:0007669"/>
    <property type="project" value="UniProtKB-EC"/>
</dbReference>
<dbReference type="PROSITE" id="PS51186">
    <property type="entry name" value="GNAT"/>
    <property type="match status" value="1"/>
</dbReference>
<dbReference type="SUPFAM" id="SSF55729">
    <property type="entry name" value="Acyl-CoA N-acyltransferases (Nat)"/>
    <property type="match status" value="1"/>
</dbReference>
<dbReference type="FunFam" id="3.40.630.30:FF:000046">
    <property type="entry name" value="Dopamine N-acetyltransferase"/>
    <property type="match status" value="1"/>
</dbReference>
<evidence type="ECO:0000256" key="10">
    <source>
        <dbReference type="ARBA" id="ARBA00051823"/>
    </source>
</evidence>
<comment type="catalytic activity">
    <reaction evidence="11">
        <text>serotonin + hexadecanoyl-CoA = N-hexadecanoyl-serotonin + CoA + H(+)</text>
        <dbReference type="Rhea" id="RHEA:51384"/>
        <dbReference type="ChEBI" id="CHEBI:15378"/>
        <dbReference type="ChEBI" id="CHEBI:57287"/>
        <dbReference type="ChEBI" id="CHEBI:57379"/>
        <dbReference type="ChEBI" id="CHEBI:134059"/>
        <dbReference type="ChEBI" id="CHEBI:350546"/>
    </reaction>
    <physiologicalReaction direction="left-to-right" evidence="11">
        <dbReference type="Rhea" id="RHEA:51385"/>
    </physiologicalReaction>
</comment>
<dbReference type="AlphaFoldDB" id="B3M6J5"/>
<dbReference type="Gene3D" id="3.40.630.30">
    <property type="match status" value="1"/>
</dbReference>
<name>B3M6J5_DROAN</name>
<dbReference type="KEGG" id="dan:6493582"/>
<keyword evidence="1 15" id="KW-0808">Transferase</keyword>
<dbReference type="EMBL" id="CH902618">
    <property type="protein sequence ID" value="EDV40844.2"/>
    <property type="molecule type" value="Genomic_DNA"/>
</dbReference>
<feature type="domain" description="N-acetyltransferase" evidence="14">
    <location>
        <begin position="9"/>
        <end position="210"/>
    </location>
</feature>
<evidence type="ECO:0000256" key="7">
    <source>
        <dbReference type="ARBA" id="ARBA00050849"/>
    </source>
</evidence>
<evidence type="ECO:0000259" key="14">
    <source>
        <dbReference type="PROSITE" id="PS51186"/>
    </source>
</evidence>
<evidence type="ECO:0000256" key="5">
    <source>
        <dbReference type="ARBA" id="ARBA00039114"/>
    </source>
</evidence>
<comment type="catalytic activity">
    <reaction evidence="10">
        <text>serotonin + (9Z)-octadecenoyl-CoA = N-(9Z-octadecenoyl)-serotonin + CoA + H(+)</text>
        <dbReference type="Rhea" id="RHEA:51392"/>
        <dbReference type="ChEBI" id="CHEBI:15378"/>
        <dbReference type="ChEBI" id="CHEBI:57287"/>
        <dbReference type="ChEBI" id="CHEBI:57387"/>
        <dbReference type="ChEBI" id="CHEBI:134064"/>
        <dbReference type="ChEBI" id="CHEBI:350546"/>
    </reaction>
    <physiologicalReaction direction="left-to-right" evidence="10">
        <dbReference type="Rhea" id="RHEA:51393"/>
    </physiologicalReaction>
</comment>
<evidence type="ECO:0000256" key="8">
    <source>
        <dbReference type="ARBA" id="ARBA00051284"/>
    </source>
</evidence>
<evidence type="ECO:0000256" key="4">
    <source>
        <dbReference type="ARBA" id="ARBA00038182"/>
    </source>
</evidence>
<evidence type="ECO:0000256" key="6">
    <source>
        <dbReference type="ARBA" id="ARBA00050189"/>
    </source>
</evidence>
<comment type="catalytic activity">
    <reaction evidence="7">
        <text>serotonin + octadecanoyl-CoA = N-octadecanoyl-serotonin + CoA + H(+)</text>
        <dbReference type="Rhea" id="RHEA:51400"/>
        <dbReference type="ChEBI" id="CHEBI:15378"/>
        <dbReference type="ChEBI" id="CHEBI:57287"/>
        <dbReference type="ChEBI" id="CHEBI:57394"/>
        <dbReference type="ChEBI" id="CHEBI:134065"/>
        <dbReference type="ChEBI" id="CHEBI:350546"/>
    </reaction>
    <physiologicalReaction direction="left-to-right" evidence="7">
        <dbReference type="Rhea" id="RHEA:51401"/>
    </physiologicalReaction>
</comment>
<dbReference type="GeneID" id="6493582"/>
<comment type="similarity">
    <text evidence="4">Belongs to the acetyltransferase family. AANAT subfamily.</text>
</comment>
<gene>
    <name evidence="15" type="primary">Dana\GF10714</name>
    <name evidence="15" type="synonym">dana_GLEANR_10671</name>
    <name evidence="15" type="ORF">GF10714</name>
</gene>
<keyword evidence="2 15" id="KW-0012">Acyltransferase</keyword>
<evidence type="ECO:0000256" key="2">
    <source>
        <dbReference type="ARBA" id="ARBA00023315"/>
    </source>
</evidence>
<evidence type="ECO:0000313" key="15">
    <source>
        <dbReference type="EMBL" id="EDV40844.2"/>
    </source>
</evidence>
<keyword evidence="16" id="KW-1185">Reference proteome</keyword>
<protein>
    <recommendedName>
        <fullName evidence="5">aralkylamine N-acetyltransferase</fullName>
        <ecNumber evidence="5">2.3.1.87</ecNumber>
    </recommendedName>
</protein>
<dbReference type="OrthoDB" id="8113373at2759"/>
<evidence type="ECO:0000256" key="12">
    <source>
        <dbReference type="ARBA" id="ARBA00052335"/>
    </source>
</evidence>
<accession>B3M6J5</accession>
<dbReference type="eggNOG" id="ENOG502SFIM">
    <property type="taxonomic scope" value="Eukaryota"/>
</dbReference>
<evidence type="ECO:0000256" key="1">
    <source>
        <dbReference type="ARBA" id="ARBA00022679"/>
    </source>
</evidence>
<comment type="pathway">
    <text evidence="3">Aromatic compound metabolism; melatonin biosynthesis; melatonin from serotonin: step 1/2.</text>
</comment>
<sequence>MTTNTKDGITIRPMTEDDLDTVSDFVVNNFLVDEPLTGTIDWTKYPTVKDKMDEKHRAMRQQGLSLTAVDDNKNGEIVGFCLAVSQTQEDLESKLPVIERSPPEIAAILKLGDYMQRKVDIFKLYGVDKVLYSHMTFVKPGMRGKQVGSRLAQTLIQLGRTQGFKVMTAMCSSFFSGNQKEALGMKIVFQQPYAEYKDDEGKVIFSPPAPHTRARMLAMEL</sequence>
<dbReference type="Pfam" id="PF00583">
    <property type="entry name" value="Acetyltransf_1"/>
    <property type="match status" value="1"/>
</dbReference>
<reference evidence="15 16" key="1">
    <citation type="journal article" date="2007" name="Nature">
        <title>Evolution of genes and genomes on the Drosophila phylogeny.</title>
        <authorList>
            <consortium name="Drosophila 12 Genomes Consortium"/>
            <person name="Clark A.G."/>
            <person name="Eisen M.B."/>
            <person name="Smith D.R."/>
            <person name="Bergman C.M."/>
            <person name="Oliver B."/>
            <person name="Markow T.A."/>
            <person name="Kaufman T.C."/>
            <person name="Kellis M."/>
            <person name="Gelbart W."/>
            <person name="Iyer V.N."/>
            <person name="Pollard D.A."/>
            <person name="Sackton T.B."/>
            <person name="Larracuente A.M."/>
            <person name="Singh N.D."/>
            <person name="Abad J.P."/>
            <person name="Abt D.N."/>
            <person name="Adryan B."/>
            <person name="Aguade M."/>
            <person name="Akashi H."/>
            <person name="Anderson W.W."/>
            <person name="Aquadro C.F."/>
            <person name="Ardell D.H."/>
            <person name="Arguello R."/>
            <person name="Artieri C.G."/>
            <person name="Barbash D.A."/>
            <person name="Barker D."/>
            <person name="Barsanti P."/>
            <person name="Batterham P."/>
            <person name="Batzoglou S."/>
            <person name="Begun D."/>
            <person name="Bhutkar A."/>
            <person name="Blanco E."/>
            <person name="Bosak S.A."/>
            <person name="Bradley R.K."/>
            <person name="Brand A.D."/>
            <person name="Brent M.R."/>
            <person name="Brooks A.N."/>
            <person name="Brown R.H."/>
            <person name="Butlin R.K."/>
            <person name="Caggese C."/>
            <person name="Calvi B.R."/>
            <person name="Bernardo de Carvalho A."/>
            <person name="Caspi A."/>
            <person name="Castrezana S."/>
            <person name="Celniker S.E."/>
            <person name="Chang J.L."/>
            <person name="Chapple C."/>
            <person name="Chatterji S."/>
            <person name="Chinwalla A."/>
            <person name="Civetta A."/>
            <person name="Clifton S.W."/>
            <person name="Comeron J.M."/>
            <person name="Costello J.C."/>
            <person name="Coyne J.A."/>
            <person name="Daub J."/>
            <person name="David R.G."/>
            <person name="Delcher A.L."/>
            <person name="Delehaunty K."/>
            <person name="Do C.B."/>
            <person name="Ebling H."/>
            <person name="Edwards K."/>
            <person name="Eickbush T."/>
            <person name="Evans J.D."/>
            <person name="Filipski A."/>
            <person name="Findeiss S."/>
            <person name="Freyhult E."/>
            <person name="Fulton L."/>
            <person name="Fulton R."/>
            <person name="Garcia A.C."/>
            <person name="Gardiner A."/>
            <person name="Garfield D.A."/>
            <person name="Garvin B.E."/>
            <person name="Gibson G."/>
            <person name="Gilbert D."/>
            <person name="Gnerre S."/>
            <person name="Godfrey J."/>
            <person name="Good R."/>
            <person name="Gotea V."/>
            <person name="Gravely B."/>
            <person name="Greenberg A.J."/>
            <person name="Griffiths-Jones S."/>
            <person name="Gross S."/>
            <person name="Guigo R."/>
            <person name="Gustafson E.A."/>
            <person name="Haerty W."/>
            <person name="Hahn M.W."/>
            <person name="Halligan D.L."/>
            <person name="Halpern A.L."/>
            <person name="Halter G.M."/>
            <person name="Han M.V."/>
            <person name="Heger A."/>
            <person name="Hillier L."/>
            <person name="Hinrichs A.S."/>
            <person name="Holmes I."/>
            <person name="Hoskins R.A."/>
            <person name="Hubisz M.J."/>
            <person name="Hultmark D."/>
            <person name="Huntley M.A."/>
            <person name="Jaffe D.B."/>
            <person name="Jagadeeshan S."/>
            <person name="Jeck W.R."/>
            <person name="Johnson J."/>
            <person name="Jones C.D."/>
            <person name="Jordan W.C."/>
            <person name="Karpen G.H."/>
            <person name="Kataoka E."/>
            <person name="Keightley P.D."/>
            <person name="Kheradpour P."/>
            <person name="Kirkness E.F."/>
            <person name="Koerich L.B."/>
            <person name="Kristiansen K."/>
            <person name="Kudrna D."/>
            <person name="Kulathinal R.J."/>
            <person name="Kumar S."/>
            <person name="Kwok R."/>
            <person name="Lander E."/>
            <person name="Langley C.H."/>
            <person name="Lapoint R."/>
            <person name="Lazzaro B.P."/>
            <person name="Lee S.J."/>
            <person name="Levesque L."/>
            <person name="Li R."/>
            <person name="Lin C.F."/>
            <person name="Lin M.F."/>
            <person name="Lindblad-Toh K."/>
            <person name="Llopart A."/>
            <person name="Long M."/>
            <person name="Low L."/>
            <person name="Lozovsky E."/>
            <person name="Lu J."/>
            <person name="Luo M."/>
            <person name="Machado C.A."/>
            <person name="Makalowski W."/>
            <person name="Marzo M."/>
            <person name="Matsuda M."/>
            <person name="Matzkin L."/>
            <person name="McAllister B."/>
            <person name="McBride C.S."/>
            <person name="McKernan B."/>
            <person name="McKernan K."/>
            <person name="Mendez-Lago M."/>
            <person name="Minx P."/>
            <person name="Mollenhauer M.U."/>
            <person name="Montooth K."/>
            <person name="Mount S.M."/>
            <person name="Mu X."/>
            <person name="Myers E."/>
            <person name="Negre B."/>
            <person name="Newfeld S."/>
            <person name="Nielsen R."/>
            <person name="Noor M.A."/>
            <person name="O'Grady P."/>
            <person name="Pachter L."/>
            <person name="Papaceit M."/>
            <person name="Parisi M.J."/>
            <person name="Parisi M."/>
            <person name="Parts L."/>
            <person name="Pedersen J.S."/>
            <person name="Pesole G."/>
            <person name="Phillippy A.M."/>
            <person name="Ponting C.P."/>
            <person name="Pop M."/>
            <person name="Porcelli D."/>
            <person name="Powell J.R."/>
            <person name="Prohaska S."/>
            <person name="Pruitt K."/>
            <person name="Puig M."/>
            <person name="Quesneville H."/>
            <person name="Ram K.R."/>
            <person name="Rand D."/>
            <person name="Rasmussen M.D."/>
            <person name="Reed L.K."/>
            <person name="Reenan R."/>
            <person name="Reily A."/>
            <person name="Remington K.A."/>
            <person name="Rieger T.T."/>
            <person name="Ritchie M.G."/>
            <person name="Robin C."/>
            <person name="Rogers Y.H."/>
            <person name="Rohde C."/>
            <person name="Rozas J."/>
            <person name="Rubenfield M.J."/>
            <person name="Ruiz A."/>
            <person name="Russo S."/>
            <person name="Salzberg S.L."/>
            <person name="Sanchez-Gracia A."/>
            <person name="Saranga D.J."/>
            <person name="Sato H."/>
            <person name="Schaeffer S.W."/>
            <person name="Schatz M.C."/>
            <person name="Schlenke T."/>
            <person name="Schwartz R."/>
            <person name="Segarra C."/>
            <person name="Singh R.S."/>
            <person name="Sirot L."/>
            <person name="Sirota M."/>
            <person name="Sisneros N.B."/>
            <person name="Smith C.D."/>
            <person name="Smith T.F."/>
            <person name="Spieth J."/>
            <person name="Stage D.E."/>
            <person name="Stark A."/>
            <person name="Stephan W."/>
            <person name="Strausberg R.L."/>
            <person name="Strempel S."/>
            <person name="Sturgill D."/>
            <person name="Sutton G."/>
            <person name="Sutton G.G."/>
            <person name="Tao W."/>
            <person name="Teichmann S."/>
            <person name="Tobari Y.N."/>
            <person name="Tomimura Y."/>
            <person name="Tsolas J.M."/>
            <person name="Valente V.L."/>
            <person name="Venter E."/>
            <person name="Venter J.C."/>
            <person name="Vicario S."/>
            <person name="Vieira F.G."/>
            <person name="Vilella A.J."/>
            <person name="Villasante A."/>
            <person name="Walenz B."/>
            <person name="Wang J."/>
            <person name="Wasserman M."/>
            <person name="Watts T."/>
            <person name="Wilson D."/>
            <person name="Wilson R.K."/>
            <person name="Wing R.A."/>
            <person name="Wolfner M.F."/>
            <person name="Wong A."/>
            <person name="Wong G.K."/>
            <person name="Wu C.I."/>
            <person name="Wu G."/>
            <person name="Yamamoto D."/>
            <person name="Yang H.P."/>
            <person name="Yang S.P."/>
            <person name="Yorke J.A."/>
            <person name="Yoshida K."/>
            <person name="Zdobnov E."/>
            <person name="Zhang P."/>
            <person name="Zhang Y."/>
            <person name="Zimin A.V."/>
            <person name="Baldwin J."/>
            <person name="Abdouelleil A."/>
            <person name="Abdulkadir J."/>
            <person name="Abebe A."/>
            <person name="Abera B."/>
            <person name="Abreu J."/>
            <person name="Acer S.C."/>
            <person name="Aftuck L."/>
            <person name="Alexander A."/>
            <person name="An P."/>
            <person name="Anderson E."/>
            <person name="Anderson S."/>
            <person name="Arachi H."/>
            <person name="Azer M."/>
            <person name="Bachantsang P."/>
            <person name="Barry A."/>
            <person name="Bayul T."/>
            <person name="Berlin A."/>
            <person name="Bessette D."/>
            <person name="Bloom T."/>
            <person name="Blye J."/>
            <person name="Boguslavskiy L."/>
            <person name="Bonnet C."/>
            <person name="Boukhgalter B."/>
            <person name="Bourzgui I."/>
            <person name="Brown A."/>
            <person name="Cahill P."/>
            <person name="Channer S."/>
            <person name="Cheshatsang Y."/>
            <person name="Chuda L."/>
            <person name="Citroen M."/>
            <person name="Collymore A."/>
            <person name="Cooke P."/>
            <person name="Costello M."/>
            <person name="D'Aco K."/>
            <person name="Daza R."/>
            <person name="De Haan G."/>
            <person name="DeGray S."/>
            <person name="DeMaso C."/>
            <person name="Dhargay N."/>
            <person name="Dooley K."/>
            <person name="Dooley E."/>
            <person name="Doricent M."/>
            <person name="Dorje P."/>
            <person name="Dorjee K."/>
            <person name="Dupes A."/>
            <person name="Elong R."/>
            <person name="Falk J."/>
            <person name="Farina A."/>
            <person name="Faro S."/>
            <person name="Ferguson D."/>
            <person name="Fisher S."/>
            <person name="Foley C.D."/>
            <person name="Franke A."/>
            <person name="Friedrich D."/>
            <person name="Gadbois L."/>
            <person name="Gearin G."/>
            <person name="Gearin C.R."/>
            <person name="Giannoukos G."/>
            <person name="Goode T."/>
            <person name="Graham J."/>
            <person name="Grandbois E."/>
            <person name="Grewal S."/>
            <person name="Gyaltsen K."/>
            <person name="Hafez N."/>
            <person name="Hagos B."/>
            <person name="Hall J."/>
            <person name="Henson C."/>
            <person name="Hollinger A."/>
            <person name="Honan T."/>
            <person name="Huard M.D."/>
            <person name="Hughes L."/>
            <person name="Hurhula B."/>
            <person name="Husby M.E."/>
            <person name="Kamat A."/>
            <person name="Kanga B."/>
            <person name="Kashin S."/>
            <person name="Khazanovich D."/>
            <person name="Kisner P."/>
            <person name="Lance K."/>
            <person name="Lara M."/>
            <person name="Lee W."/>
            <person name="Lennon N."/>
            <person name="Letendre F."/>
            <person name="LeVine R."/>
            <person name="Lipovsky A."/>
            <person name="Liu X."/>
            <person name="Liu J."/>
            <person name="Liu S."/>
            <person name="Lokyitsang T."/>
            <person name="Lokyitsang Y."/>
            <person name="Lubonja R."/>
            <person name="Lui A."/>
            <person name="MacDonald P."/>
            <person name="Magnisalis V."/>
            <person name="Maru K."/>
            <person name="Matthews C."/>
            <person name="McCusker W."/>
            <person name="McDonough S."/>
            <person name="Mehta T."/>
            <person name="Meldrim J."/>
            <person name="Meneus L."/>
            <person name="Mihai O."/>
            <person name="Mihalev A."/>
            <person name="Mihova T."/>
            <person name="Mittelman R."/>
            <person name="Mlenga V."/>
            <person name="Montmayeur A."/>
            <person name="Mulrain L."/>
            <person name="Navidi A."/>
            <person name="Naylor J."/>
            <person name="Negash T."/>
            <person name="Nguyen T."/>
            <person name="Nguyen N."/>
            <person name="Nicol R."/>
            <person name="Norbu C."/>
            <person name="Norbu N."/>
            <person name="Novod N."/>
            <person name="O'Neill B."/>
            <person name="Osman S."/>
            <person name="Markiewicz E."/>
            <person name="Oyono O.L."/>
            <person name="Patti C."/>
            <person name="Phunkhang P."/>
            <person name="Pierre F."/>
            <person name="Priest M."/>
            <person name="Raghuraman S."/>
            <person name="Rege F."/>
            <person name="Reyes R."/>
            <person name="Rise C."/>
            <person name="Rogov P."/>
            <person name="Ross K."/>
            <person name="Ryan E."/>
            <person name="Settipalli S."/>
            <person name="Shea T."/>
            <person name="Sherpa N."/>
            <person name="Shi L."/>
            <person name="Shih D."/>
            <person name="Sparrow T."/>
            <person name="Spaulding J."/>
            <person name="Stalker J."/>
            <person name="Stange-Thomann N."/>
            <person name="Stavropoulos S."/>
            <person name="Stone C."/>
            <person name="Strader C."/>
            <person name="Tesfaye S."/>
            <person name="Thomson T."/>
            <person name="Thoulutsang Y."/>
            <person name="Thoulutsang D."/>
            <person name="Topham K."/>
            <person name="Topping I."/>
            <person name="Tsamla T."/>
            <person name="Vassiliev H."/>
            <person name="Vo A."/>
            <person name="Wangchuk T."/>
            <person name="Wangdi T."/>
            <person name="Weiand M."/>
            <person name="Wilkinson J."/>
            <person name="Wilson A."/>
            <person name="Yadav S."/>
            <person name="Young G."/>
            <person name="Yu Q."/>
            <person name="Zembek L."/>
            <person name="Zhong D."/>
            <person name="Zimmer A."/>
            <person name="Zwirko Z."/>
            <person name="Jaffe D.B."/>
            <person name="Alvarez P."/>
            <person name="Brockman W."/>
            <person name="Butler J."/>
            <person name="Chin C."/>
            <person name="Gnerre S."/>
            <person name="Grabherr M."/>
            <person name="Kleber M."/>
            <person name="Mauceli E."/>
            <person name="MacCallum I."/>
        </authorList>
    </citation>
    <scope>NUCLEOTIDE SEQUENCE [LARGE SCALE GENOMIC DNA]</scope>
    <source>
        <strain evidence="16">Tucson 14024-0371.13</strain>
    </source>
</reference>
<comment type="catalytic activity">
    <reaction evidence="9">
        <text>dopamine + acetyl-CoA = N-acetyldopamine + CoA + H(+)</text>
        <dbReference type="Rhea" id="RHEA:51388"/>
        <dbReference type="ChEBI" id="CHEBI:15378"/>
        <dbReference type="ChEBI" id="CHEBI:57287"/>
        <dbReference type="ChEBI" id="CHEBI:57288"/>
        <dbReference type="ChEBI" id="CHEBI:59905"/>
        <dbReference type="ChEBI" id="CHEBI:125678"/>
    </reaction>
    <physiologicalReaction direction="left-to-right" evidence="9">
        <dbReference type="Rhea" id="RHEA:51389"/>
    </physiologicalReaction>
</comment>
<comment type="catalytic activity">
    <reaction evidence="8">
        <text>serotonin + (5Z,8Z,11Z,14Z)-eicosatetraenoyl-CoA = N-[(5Z,8Z,11Z,14Z)-eicosatetraenoyl]-serotonin + CoA + H(+)</text>
        <dbReference type="Rhea" id="RHEA:51396"/>
        <dbReference type="ChEBI" id="CHEBI:15378"/>
        <dbReference type="ChEBI" id="CHEBI:57287"/>
        <dbReference type="ChEBI" id="CHEBI:57368"/>
        <dbReference type="ChEBI" id="CHEBI:132255"/>
        <dbReference type="ChEBI" id="CHEBI:350546"/>
    </reaction>
    <physiologicalReaction direction="left-to-right" evidence="8">
        <dbReference type="Rhea" id="RHEA:51397"/>
    </physiologicalReaction>
</comment>
<dbReference type="InterPro" id="IPR016181">
    <property type="entry name" value="Acyl_CoA_acyltransferase"/>
</dbReference>
<comment type="catalytic activity">
    <reaction evidence="6">
        <text>dopamine + (9Z)-octadecenoyl-CoA = N-(9Z-octadecanoyl)-dopamine + CoA + H(+)</text>
        <dbReference type="Rhea" id="RHEA:51380"/>
        <dbReference type="ChEBI" id="CHEBI:15378"/>
        <dbReference type="ChEBI" id="CHEBI:31883"/>
        <dbReference type="ChEBI" id="CHEBI:57287"/>
        <dbReference type="ChEBI" id="CHEBI:57387"/>
        <dbReference type="ChEBI" id="CHEBI:59905"/>
    </reaction>
    <physiologicalReaction direction="left-to-right" evidence="6">
        <dbReference type="Rhea" id="RHEA:51381"/>
    </physiologicalReaction>
</comment>
<dbReference type="InParanoid" id="B3M6J5"/>
<dbReference type="CDD" id="cd04301">
    <property type="entry name" value="NAT_SF"/>
    <property type="match status" value="1"/>
</dbReference>
<dbReference type="PANTHER" id="PTHR20905">
    <property type="entry name" value="N-ACETYLTRANSFERASE-RELATED"/>
    <property type="match status" value="1"/>
</dbReference>
<comment type="catalytic activity">
    <reaction evidence="12">
        <text>dopamine + hexadecanoyl-CoA = N-hexadecanoyl-dopamine + CoA + H(+)</text>
        <dbReference type="Rhea" id="RHEA:51376"/>
        <dbReference type="ChEBI" id="CHEBI:15378"/>
        <dbReference type="ChEBI" id="CHEBI:57287"/>
        <dbReference type="ChEBI" id="CHEBI:57379"/>
        <dbReference type="ChEBI" id="CHEBI:59905"/>
        <dbReference type="ChEBI" id="CHEBI:134058"/>
    </reaction>
    <physiologicalReaction direction="left-to-right" evidence="12">
        <dbReference type="Rhea" id="RHEA:51377"/>
    </physiologicalReaction>
</comment>
<dbReference type="SMR" id="B3M6J5"/>
<dbReference type="Proteomes" id="UP000007801">
    <property type="component" value="Unassembled WGS sequence"/>
</dbReference>
<dbReference type="InterPro" id="IPR000182">
    <property type="entry name" value="GNAT_dom"/>
</dbReference>
<dbReference type="EC" id="2.3.1.87" evidence="5"/>